<dbReference type="EMBL" id="HG672337">
    <property type="protein sequence ID" value="CDI82383.1"/>
    <property type="molecule type" value="Genomic_DNA"/>
</dbReference>
<protein>
    <submittedName>
        <fullName evidence="1">Uncharacterized protein</fullName>
    </submittedName>
</protein>
<reference evidence="1" key="2">
    <citation type="submission" date="2013-10" db="EMBL/GenBank/DDBJ databases">
        <authorList>
            <person name="Aslett M."/>
        </authorList>
    </citation>
    <scope>NUCLEOTIDE SEQUENCE [LARGE SCALE GENOMIC DNA]</scope>
    <source>
        <strain evidence="1">Houghton</strain>
    </source>
</reference>
<reference evidence="1" key="1">
    <citation type="submission" date="2013-10" db="EMBL/GenBank/DDBJ databases">
        <title>Genomic analysis of the causative agents of coccidiosis in chickens.</title>
        <authorList>
            <person name="Reid A.J."/>
            <person name="Blake D."/>
            <person name="Billington K."/>
            <person name="Browne H."/>
            <person name="Dunn M."/>
            <person name="Hung S."/>
            <person name="Kawahara F."/>
            <person name="Miranda-Saavedra D."/>
            <person name="Mourier T."/>
            <person name="Nagra H."/>
            <person name="Otto T.D."/>
            <person name="Rawlings N."/>
            <person name="Sanchez A."/>
            <person name="Sanders M."/>
            <person name="Subramaniam C."/>
            <person name="Tay Y."/>
            <person name="Dear P."/>
            <person name="Doerig C."/>
            <person name="Gruber A."/>
            <person name="Parkinson J."/>
            <person name="Shirley M."/>
            <person name="Wan K.L."/>
            <person name="Berriman M."/>
            <person name="Tomley F."/>
            <person name="Pain A."/>
        </authorList>
    </citation>
    <scope>NUCLEOTIDE SEQUENCE [LARGE SCALE GENOMIC DNA]</scope>
    <source>
        <strain evidence="1">Houghton</strain>
    </source>
</reference>
<dbReference type="RefSeq" id="XP_013248190.1">
    <property type="nucleotide sequence ID" value="XM_013392736.1"/>
</dbReference>
<keyword evidence="2" id="KW-1185">Reference proteome</keyword>
<proteinExistence type="predicted"/>
<organism evidence="1 2">
    <name type="scientific">Eimeria acervulina</name>
    <name type="common">Coccidian parasite</name>
    <dbReference type="NCBI Taxonomy" id="5801"/>
    <lineage>
        <taxon>Eukaryota</taxon>
        <taxon>Sar</taxon>
        <taxon>Alveolata</taxon>
        <taxon>Apicomplexa</taxon>
        <taxon>Conoidasida</taxon>
        <taxon>Coccidia</taxon>
        <taxon>Eucoccidiorida</taxon>
        <taxon>Eimeriorina</taxon>
        <taxon>Eimeriidae</taxon>
        <taxon>Eimeria</taxon>
    </lineage>
</organism>
<name>U6GSY1_EIMAC</name>
<dbReference type="Proteomes" id="UP000018050">
    <property type="component" value="Unassembled WGS sequence"/>
</dbReference>
<evidence type="ECO:0000313" key="2">
    <source>
        <dbReference type="Proteomes" id="UP000018050"/>
    </source>
</evidence>
<gene>
    <name evidence="1" type="ORF">EAH_00066250</name>
</gene>
<accession>U6GSY1</accession>
<dbReference type="VEuPathDB" id="ToxoDB:EAH_00066250"/>
<dbReference type="AlphaFoldDB" id="U6GSY1"/>
<feature type="non-terminal residue" evidence="1">
    <location>
        <position position="59"/>
    </location>
</feature>
<dbReference type="GeneID" id="25274695"/>
<sequence>MVVHEWMPTTVRRSQGNVQLTAIKVRLRTPARGAAGEPRSTQDDVLVLLVQQGDALNTW</sequence>
<evidence type="ECO:0000313" key="1">
    <source>
        <dbReference type="EMBL" id="CDI82383.1"/>
    </source>
</evidence>